<evidence type="ECO:0000256" key="3">
    <source>
        <dbReference type="ARBA" id="ARBA00023163"/>
    </source>
</evidence>
<dbReference type="InterPro" id="IPR028082">
    <property type="entry name" value="Peripla_BP_I"/>
</dbReference>
<dbReference type="SUPFAM" id="SSF46785">
    <property type="entry name" value="Winged helix' DNA-binding domain"/>
    <property type="match status" value="1"/>
</dbReference>
<keyword evidence="1" id="KW-0805">Transcription regulation</keyword>
<evidence type="ECO:0000256" key="1">
    <source>
        <dbReference type="ARBA" id="ARBA00023015"/>
    </source>
</evidence>
<dbReference type="KEGG" id="phm:PSMK_24670"/>
<evidence type="ECO:0000313" key="6">
    <source>
        <dbReference type="Proteomes" id="UP000007881"/>
    </source>
</evidence>
<dbReference type="Pfam" id="PF13377">
    <property type="entry name" value="Peripla_BP_3"/>
    <property type="match status" value="1"/>
</dbReference>
<dbReference type="PANTHER" id="PTHR30146:SF109">
    <property type="entry name" value="HTH-TYPE TRANSCRIPTIONAL REGULATOR GALS"/>
    <property type="match status" value="1"/>
</dbReference>
<dbReference type="STRING" id="1142394.PSMK_24670"/>
<gene>
    <name evidence="5" type="ordered locus">PSMK_24670</name>
</gene>
<dbReference type="AlphaFoldDB" id="I0IH88"/>
<dbReference type="InterPro" id="IPR000524">
    <property type="entry name" value="Tscrpt_reg_HTH_GntR"/>
</dbReference>
<dbReference type="InterPro" id="IPR036390">
    <property type="entry name" value="WH_DNA-bd_sf"/>
</dbReference>
<dbReference type="CDD" id="cd07377">
    <property type="entry name" value="WHTH_GntR"/>
    <property type="match status" value="1"/>
</dbReference>
<dbReference type="SMART" id="SM00345">
    <property type="entry name" value="HTH_GNTR"/>
    <property type="match status" value="1"/>
</dbReference>
<dbReference type="Proteomes" id="UP000007881">
    <property type="component" value="Chromosome"/>
</dbReference>
<proteinExistence type="predicted"/>
<evidence type="ECO:0000313" key="5">
    <source>
        <dbReference type="EMBL" id="BAM04626.1"/>
    </source>
</evidence>
<dbReference type="PANTHER" id="PTHR30146">
    <property type="entry name" value="LACI-RELATED TRANSCRIPTIONAL REPRESSOR"/>
    <property type="match status" value="1"/>
</dbReference>
<protein>
    <submittedName>
        <fullName evidence="5">Putative GntR family transcriptional regulator</fullName>
    </submittedName>
</protein>
<dbReference type="RefSeq" id="WP_014437839.1">
    <property type="nucleotide sequence ID" value="NC_017080.1"/>
</dbReference>
<sequence>MAEDASPAATPRGTPRTPKYQVIRDRLMEQIRSGTLSPGCRLPTERELADRFGVTRMTVRQAITTLVQSGMVVNRRPLGNFVAESLCGVASRRVVNLVCVGSGSEDAGVFLEHGVAAARSRGIEARVLQAHAGVEHLAVATVRGPDPTVLIGGPGGAHRELHRAVHTAADRVVVVGVRMDHAGIASVVGDDALGIRLAVGHLHGKGHERIALVGSTPEDDHPTMELQVELWRQAMDELGLARGTPDRHVIRLEPVPAGGTAMASKLAVEAYHRRRRVRATAYIGLSAETGVGVLAALHGSGVRVPRDASVVGYATHLRASLCVPPLTGIDVDVGGHLAAALDRVERMLSAEEGAPVLPLLQVVPPFLIERGSVGPRR</sequence>
<keyword evidence="2" id="KW-0238">DNA-binding</keyword>
<dbReference type="GO" id="GO:0000976">
    <property type="term" value="F:transcription cis-regulatory region binding"/>
    <property type="evidence" value="ECO:0007669"/>
    <property type="project" value="TreeGrafter"/>
</dbReference>
<keyword evidence="6" id="KW-1185">Reference proteome</keyword>
<dbReference type="PRINTS" id="PR00035">
    <property type="entry name" value="HTHGNTR"/>
</dbReference>
<dbReference type="Pfam" id="PF00392">
    <property type="entry name" value="GntR"/>
    <property type="match status" value="1"/>
</dbReference>
<dbReference type="SUPFAM" id="SSF53822">
    <property type="entry name" value="Periplasmic binding protein-like I"/>
    <property type="match status" value="1"/>
</dbReference>
<name>I0IH88_PHYMF</name>
<evidence type="ECO:0000259" key="4">
    <source>
        <dbReference type="PROSITE" id="PS50949"/>
    </source>
</evidence>
<dbReference type="CDD" id="cd06267">
    <property type="entry name" value="PBP1_LacI_sugar_binding-like"/>
    <property type="match status" value="1"/>
</dbReference>
<dbReference type="HOGENOM" id="CLU_037628_15_0_0"/>
<dbReference type="InterPro" id="IPR046335">
    <property type="entry name" value="LacI/GalR-like_sensor"/>
</dbReference>
<organism evidence="5 6">
    <name type="scientific">Phycisphaera mikurensis (strain NBRC 102666 / KCTC 22515 / FYK2301M01)</name>
    <dbReference type="NCBI Taxonomy" id="1142394"/>
    <lineage>
        <taxon>Bacteria</taxon>
        <taxon>Pseudomonadati</taxon>
        <taxon>Planctomycetota</taxon>
        <taxon>Phycisphaerae</taxon>
        <taxon>Phycisphaerales</taxon>
        <taxon>Phycisphaeraceae</taxon>
        <taxon>Phycisphaera</taxon>
    </lineage>
</organism>
<dbReference type="Gene3D" id="3.40.50.2300">
    <property type="match status" value="2"/>
</dbReference>
<reference evidence="5 6" key="1">
    <citation type="submission" date="2012-02" db="EMBL/GenBank/DDBJ databases">
        <title>Complete genome sequence of Phycisphaera mikurensis NBRC 102666.</title>
        <authorList>
            <person name="Ankai A."/>
            <person name="Hosoyama A."/>
            <person name="Terui Y."/>
            <person name="Sekine M."/>
            <person name="Fukai R."/>
            <person name="Kato Y."/>
            <person name="Nakamura S."/>
            <person name="Yamada-Narita S."/>
            <person name="Kawakoshi A."/>
            <person name="Fukunaga Y."/>
            <person name="Yamazaki S."/>
            <person name="Fujita N."/>
        </authorList>
    </citation>
    <scope>NUCLEOTIDE SEQUENCE [LARGE SCALE GENOMIC DNA]</scope>
    <source>
        <strain evidence="6">NBRC 102666 / KCTC 22515 / FYK2301M01</strain>
    </source>
</reference>
<dbReference type="GO" id="GO:0003700">
    <property type="term" value="F:DNA-binding transcription factor activity"/>
    <property type="evidence" value="ECO:0007669"/>
    <property type="project" value="InterPro"/>
</dbReference>
<dbReference type="PROSITE" id="PS50949">
    <property type="entry name" value="HTH_GNTR"/>
    <property type="match status" value="1"/>
</dbReference>
<evidence type="ECO:0000256" key="2">
    <source>
        <dbReference type="ARBA" id="ARBA00023125"/>
    </source>
</evidence>
<dbReference type="eggNOG" id="COG1609">
    <property type="taxonomic scope" value="Bacteria"/>
</dbReference>
<feature type="domain" description="HTH gntR-type" evidence="4">
    <location>
        <begin position="17"/>
        <end position="85"/>
    </location>
</feature>
<dbReference type="InterPro" id="IPR036388">
    <property type="entry name" value="WH-like_DNA-bd_sf"/>
</dbReference>
<dbReference type="Gene3D" id="1.10.10.10">
    <property type="entry name" value="Winged helix-like DNA-binding domain superfamily/Winged helix DNA-binding domain"/>
    <property type="match status" value="1"/>
</dbReference>
<accession>I0IH88</accession>
<dbReference type="OrthoDB" id="9796186at2"/>
<keyword evidence="3" id="KW-0804">Transcription</keyword>
<dbReference type="EMBL" id="AP012338">
    <property type="protein sequence ID" value="BAM04626.1"/>
    <property type="molecule type" value="Genomic_DNA"/>
</dbReference>